<keyword evidence="3" id="KW-1185">Reference proteome</keyword>
<organism evidence="2 3">
    <name type="scientific">Lymnaea stagnalis</name>
    <name type="common">Great pond snail</name>
    <name type="synonym">Helix stagnalis</name>
    <dbReference type="NCBI Taxonomy" id="6523"/>
    <lineage>
        <taxon>Eukaryota</taxon>
        <taxon>Metazoa</taxon>
        <taxon>Spiralia</taxon>
        <taxon>Lophotrochozoa</taxon>
        <taxon>Mollusca</taxon>
        <taxon>Gastropoda</taxon>
        <taxon>Heterobranchia</taxon>
        <taxon>Euthyneura</taxon>
        <taxon>Panpulmonata</taxon>
        <taxon>Hygrophila</taxon>
        <taxon>Lymnaeoidea</taxon>
        <taxon>Lymnaeidae</taxon>
        <taxon>Lymnaea</taxon>
    </lineage>
</organism>
<gene>
    <name evidence="2" type="ORF">GSLYS_00014786001</name>
</gene>
<proteinExistence type="predicted"/>
<dbReference type="InterPro" id="IPR036305">
    <property type="entry name" value="RGS_sf"/>
</dbReference>
<feature type="non-terminal residue" evidence="2">
    <location>
        <position position="189"/>
    </location>
</feature>
<name>A0AAV2I389_LYMST</name>
<evidence type="ECO:0000259" key="1">
    <source>
        <dbReference type="PROSITE" id="PS50132"/>
    </source>
</evidence>
<dbReference type="GO" id="GO:0008104">
    <property type="term" value="P:intracellular protein localization"/>
    <property type="evidence" value="ECO:0007669"/>
    <property type="project" value="TreeGrafter"/>
</dbReference>
<feature type="domain" description="RGS" evidence="1">
    <location>
        <begin position="4"/>
        <end position="75"/>
    </location>
</feature>
<dbReference type="Pfam" id="PF00615">
    <property type="entry name" value="RGS"/>
    <property type="match status" value="2"/>
</dbReference>
<sequence>GIERDAVTIFSTYIAKGSPKPIGVDDTLRAEAISKICQENGEVDPECFASCRRFVLNKLESEYYQPFKDSEFHCRHQVNVLTTEKLFLPDILFNENALFYLHLQFMEQEGASDLMQMWLAAENFQQLLSTSGSYNCKQAQIDAMVLYDRYFSLQATNPVGFSDKMRFEIEDVCMPGCFTTAKNIVLKII</sequence>
<protein>
    <recommendedName>
        <fullName evidence="1">RGS domain-containing protein</fullName>
    </recommendedName>
</protein>
<dbReference type="GO" id="GO:0005739">
    <property type="term" value="C:mitochondrion"/>
    <property type="evidence" value="ECO:0007669"/>
    <property type="project" value="TreeGrafter"/>
</dbReference>
<dbReference type="Gene3D" id="1.10.167.10">
    <property type="entry name" value="Regulator of G-protein Signalling 4, domain 2"/>
    <property type="match status" value="2"/>
</dbReference>
<dbReference type="InterPro" id="IPR044926">
    <property type="entry name" value="RGS_subdomain_2"/>
</dbReference>
<dbReference type="PROSITE" id="PS50132">
    <property type="entry name" value="RGS"/>
    <property type="match status" value="1"/>
</dbReference>
<reference evidence="2 3" key="1">
    <citation type="submission" date="2024-04" db="EMBL/GenBank/DDBJ databases">
        <authorList>
            <consortium name="Genoscope - CEA"/>
            <person name="William W."/>
        </authorList>
    </citation>
    <scope>NUCLEOTIDE SEQUENCE [LARGE SCALE GENOMIC DNA]</scope>
</reference>
<dbReference type="GO" id="GO:0005886">
    <property type="term" value="C:plasma membrane"/>
    <property type="evidence" value="ECO:0007669"/>
    <property type="project" value="TreeGrafter"/>
</dbReference>
<dbReference type="Proteomes" id="UP001497497">
    <property type="component" value="Unassembled WGS sequence"/>
</dbReference>
<dbReference type="AlphaFoldDB" id="A0AAV2I389"/>
<feature type="non-terminal residue" evidence="2">
    <location>
        <position position="1"/>
    </location>
</feature>
<dbReference type="InterPro" id="IPR052246">
    <property type="entry name" value="Cell_Polariz_PKAAnc"/>
</dbReference>
<dbReference type="SUPFAM" id="SSF48097">
    <property type="entry name" value="Regulator of G-protein signaling, RGS"/>
    <property type="match status" value="2"/>
</dbReference>
<evidence type="ECO:0000313" key="2">
    <source>
        <dbReference type="EMBL" id="CAL1541144.1"/>
    </source>
</evidence>
<evidence type="ECO:0000313" key="3">
    <source>
        <dbReference type="Proteomes" id="UP001497497"/>
    </source>
</evidence>
<comment type="caution">
    <text evidence="2">The sequence shown here is derived from an EMBL/GenBank/DDBJ whole genome shotgun (WGS) entry which is preliminary data.</text>
</comment>
<dbReference type="PANTHER" id="PTHR13155:SF1">
    <property type="entry name" value="A-KINASE ANCHOR PROTEIN 10, MITOCHONDRIAL"/>
    <property type="match status" value="1"/>
</dbReference>
<dbReference type="InterPro" id="IPR016137">
    <property type="entry name" value="RGS"/>
</dbReference>
<accession>A0AAV2I389</accession>
<dbReference type="EMBL" id="CAXITT010000417">
    <property type="protein sequence ID" value="CAL1541144.1"/>
    <property type="molecule type" value="Genomic_DNA"/>
</dbReference>
<dbReference type="PANTHER" id="PTHR13155">
    <property type="entry name" value="A-KINASE ANCHOR PROTEINS"/>
    <property type="match status" value="1"/>
</dbReference>